<evidence type="ECO:0000256" key="2">
    <source>
        <dbReference type="SAM" id="Phobius"/>
    </source>
</evidence>
<feature type="compositionally biased region" description="Low complexity" evidence="1">
    <location>
        <begin position="527"/>
        <end position="549"/>
    </location>
</feature>
<feature type="transmembrane region" description="Helical" evidence="2">
    <location>
        <begin position="67"/>
        <end position="98"/>
    </location>
</feature>
<dbReference type="SUPFAM" id="SSF52540">
    <property type="entry name" value="P-loop containing nucleoside triphosphate hydrolases"/>
    <property type="match status" value="1"/>
</dbReference>
<dbReference type="EMBL" id="BNCD01000004">
    <property type="protein sequence ID" value="GHH76006.1"/>
    <property type="molecule type" value="Genomic_DNA"/>
</dbReference>
<feature type="compositionally biased region" description="Pro residues" evidence="1">
    <location>
        <begin position="550"/>
        <end position="560"/>
    </location>
</feature>
<evidence type="ECO:0000313" key="4">
    <source>
        <dbReference type="Proteomes" id="UP000603708"/>
    </source>
</evidence>
<reference evidence="3" key="1">
    <citation type="journal article" date="2014" name="Int. J. Syst. Evol. Microbiol.">
        <title>Complete genome sequence of Corynebacterium casei LMG S-19264T (=DSM 44701T), isolated from a smear-ripened cheese.</title>
        <authorList>
            <consortium name="US DOE Joint Genome Institute (JGI-PGF)"/>
            <person name="Walter F."/>
            <person name="Albersmeier A."/>
            <person name="Kalinowski J."/>
            <person name="Ruckert C."/>
        </authorList>
    </citation>
    <scope>NUCLEOTIDE SEQUENCE</scope>
    <source>
        <strain evidence="3">JCM 5069</strain>
    </source>
</reference>
<evidence type="ECO:0000313" key="3">
    <source>
        <dbReference type="EMBL" id="GHH76006.1"/>
    </source>
</evidence>
<keyword evidence="2" id="KW-0472">Membrane</keyword>
<keyword evidence="4" id="KW-1185">Reference proteome</keyword>
<gene>
    <name evidence="3" type="ORF">GCM10018793_20910</name>
</gene>
<reference evidence="3" key="2">
    <citation type="submission" date="2020-09" db="EMBL/GenBank/DDBJ databases">
        <authorList>
            <person name="Sun Q."/>
            <person name="Ohkuma M."/>
        </authorList>
    </citation>
    <scope>NUCLEOTIDE SEQUENCE</scope>
    <source>
        <strain evidence="3">JCM 5069</strain>
    </source>
</reference>
<accession>A0A919G1Z4</accession>
<feature type="region of interest" description="Disordered" evidence="1">
    <location>
        <begin position="499"/>
        <end position="560"/>
    </location>
</feature>
<name>A0A919G1Z4_9ACTN</name>
<dbReference type="AlphaFoldDB" id="A0A919G1Z4"/>
<keyword evidence="2" id="KW-1133">Transmembrane helix</keyword>
<protein>
    <submittedName>
        <fullName evidence="3">Membrane protein</fullName>
    </submittedName>
</protein>
<proteinExistence type="predicted"/>
<dbReference type="InterPro" id="IPR027417">
    <property type="entry name" value="P-loop_NTPase"/>
</dbReference>
<organism evidence="3 4">
    <name type="scientific">Streptomyces sulfonofaciens</name>
    <dbReference type="NCBI Taxonomy" id="68272"/>
    <lineage>
        <taxon>Bacteria</taxon>
        <taxon>Bacillati</taxon>
        <taxon>Actinomycetota</taxon>
        <taxon>Actinomycetes</taxon>
        <taxon>Kitasatosporales</taxon>
        <taxon>Streptomycetaceae</taxon>
        <taxon>Streptomyces</taxon>
    </lineage>
</organism>
<dbReference type="RefSeq" id="WP_189930644.1">
    <property type="nucleotide sequence ID" value="NZ_BNCD01000004.1"/>
</dbReference>
<comment type="caution">
    <text evidence="3">The sequence shown here is derived from an EMBL/GenBank/DDBJ whole genome shotgun (WGS) entry which is preliminary data.</text>
</comment>
<evidence type="ECO:0000256" key="1">
    <source>
        <dbReference type="SAM" id="MobiDB-lite"/>
    </source>
</evidence>
<dbReference type="Proteomes" id="UP000603708">
    <property type="component" value="Unassembled WGS sequence"/>
</dbReference>
<sequence length="560" mass="58828">MARRPLPRVLGGRSTPLVPGRQRARAAAAGSGGLPRPLLTVTRGLRRLAAAGRRGWAATPAERRGPVLFLAGSALLIVLFLPFGPLLAVAAVTGAALWQGRGGARAAGGPGDDVRRQRLAALYEALVPHFSLPGDPDPLYAHGGTWKRAFTCHEFDADGRLSRLVVRYPAYFADGEAVARARVEHLVHAKSGRGREYRFEWDEEVNELTVTVPPPLPTGIAAQRFGTAPGETVLGFTDPTGVPWTLPVLDGGGRHERPPVVWRTGPHAAEPHLLAVGGPGSGTTTLLRSLALQALRHGDVLIVDGAGRGEYTCLRGRHGVLAVECGLSGALAGLEWAAHETRRRLITLNRARQAGHPPPEDARRPLWLLLDRPAPLGDLAAAHGRPDPQSLLQVPLRHGRTARVTVVVAERTDTLDALAPVVRQHARARVVLGPAPDGLIEDVLGAPPHTTPTPHVPPGRGYARLGTGPALRLQVPATPDPYDDAANAVQRQAVLDLLPDRAPRSGAPESTTPGAAPGRTARKRAPETASPRRPSSPAPAADPAAAAPVPAVPAPAPAGH</sequence>
<dbReference type="Gene3D" id="3.40.50.300">
    <property type="entry name" value="P-loop containing nucleotide triphosphate hydrolases"/>
    <property type="match status" value="1"/>
</dbReference>
<keyword evidence="2" id="KW-0812">Transmembrane</keyword>